<proteinExistence type="predicted"/>
<comment type="caution">
    <text evidence="2">The sequence shown here is derived from an EMBL/GenBank/DDBJ whole genome shotgun (WGS) entry which is preliminary data.</text>
</comment>
<evidence type="ECO:0000256" key="1">
    <source>
        <dbReference type="SAM" id="SignalP"/>
    </source>
</evidence>
<feature type="chain" id="PRO_5043773462" evidence="1">
    <location>
        <begin position="17"/>
        <end position="252"/>
    </location>
</feature>
<gene>
    <name evidence="2" type="ORF">BSTOLATCC_MIC52403</name>
</gene>
<feature type="signal peptide" evidence="1">
    <location>
        <begin position="1"/>
        <end position="16"/>
    </location>
</feature>
<keyword evidence="3" id="KW-1185">Reference proteome</keyword>
<protein>
    <submittedName>
        <fullName evidence="2">Uncharacterized protein</fullName>
    </submittedName>
</protein>
<dbReference type="Proteomes" id="UP001162131">
    <property type="component" value="Unassembled WGS sequence"/>
</dbReference>
<reference evidence="2" key="1">
    <citation type="submission" date="2021-09" db="EMBL/GenBank/DDBJ databases">
        <authorList>
            <consortium name="AG Swart"/>
            <person name="Singh M."/>
            <person name="Singh A."/>
            <person name="Seah K."/>
            <person name="Emmerich C."/>
        </authorList>
    </citation>
    <scope>NUCLEOTIDE SEQUENCE</scope>
    <source>
        <strain evidence="2">ATCC30299</strain>
    </source>
</reference>
<evidence type="ECO:0000313" key="3">
    <source>
        <dbReference type="Proteomes" id="UP001162131"/>
    </source>
</evidence>
<dbReference type="AlphaFoldDB" id="A0AAU9KCU2"/>
<keyword evidence="1" id="KW-0732">Signal</keyword>
<evidence type="ECO:0000313" key="2">
    <source>
        <dbReference type="EMBL" id="CAG9330997.1"/>
    </source>
</evidence>
<accession>A0AAU9KCU2</accession>
<name>A0AAU9KCU2_9CILI</name>
<sequence length="252" mass="28722">MQPLFFLLIYWKNALTVRFVKMSNKSSGCLVSFFGCCRRPKRNAISVDSRGTLHNYREMMVQSVCTQTSENHALNHTSFNQDKIVISTPASFKPVIVVKKGKTFEPQSPTAESKSNIQKSGDFGSSIVSAFQNDAGDTIPIDSSQEALLSPRTFRQIFKDGNNNISWSKSFSRLNPLPNPFVYDTKILRPKLVPITPDAFSKRMPGTHRESRRKEQFDYLDKNRLPFKKSVEELPKINTRYFQGREQGQVEA</sequence>
<dbReference type="EMBL" id="CAJZBQ010000052">
    <property type="protein sequence ID" value="CAG9330997.1"/>
    <property type="molecule type" value="Genomic_DNA"/>
</dbReference>
<organism evidence="2 3">
    <name type="scientific">Blepharisma stoltei</name>
    <dbReference type="NCBI Taxonomy" id="1481888"/>
    <lineage>
        <taxon>Eukaryota</taxon>
        <taxon>Sar</taxon>
        <taxon>Alveolata</taxon>
        <taxon>Ciliophora</taxon>
        <taxon>Postciliodesmatophora</taxon>
        <taxon>Heterotrichea</taxon>
        <taxon>Heterotrichida</taxon>
        <taxon>Blepharismidae</taxon>
        <taxon>Blepharisma</taxon>
    </lineage>
</organism>